<protein>
    <recommendedName>
        <fullName evidence="4">Superoxide dismutase copper/zinc binding domain-containing protein</fullName>
    </recommendedName>
</protein>
<dbReference type="RefSeq" id="XP_014153270.1">
    <property type="nucleotide sequence ID" value="XM_014297795.1"/>
</dbReference>
<dbReference type="eggNOG" id="ENOG502SH2C">
    <property type="taxonomic scope" value="Eukaryota"/>
</dbReference>
<proteinExistence type="predicted"/>
<evidence type="ECO:0000256" key="1">
    <source>
        <dbReference type="SAM" id="SignalP"/>
    </source>
</evidence>
<dbReference type="PROSITE" id="PS51257">
    <property type="entry name" value="PROKAR_LIPOPROTEIN"/>
    <property type="match status" value="1"/>
</dbReference>
<evidence type="ECO:0008006" key="4">
    <source>
        <dbReference type="Google" id="ProtNLM"/>
    </source>
</evidence>
<organism evidence="2 3">
    <name type="scientific">Sphaeroforma arctica JP610</name>
    <dbReference type="NCBI Taxonomy" id="667725"/>
    <lineage>
        <taxon>Eukaryota</taxon>
        <taxon>Ichthyosporea</taxon>
        <taxon>Ichthyophonida</taxon>
        <taxon>Sphaeroforma</taxon>
    </lineage>
</organism>
<dbReference type="GO" id="GO:0006801">
    <property type="term" value="P:superoxide metabolic process"/>
    <property type="evidence" value="ECO:0007669"/>
    <property type="project" value="InterPro"/>
</dbReference>
<evidence type="ECO:0000313" key="2">
    <source>
        <dbReference type="EMBL" id="KNC79368.1"/>
    </source>
</evidence>
<feature type="signal peptide" evidence="1">
    <location>
        <begin position="1"/>
        <end position="27"/>
    </location>
</feature>
<feature type="chain" id="PRO_5005538390" description="Superoxide dismutase copper/zinc binding domain-containing protein" evidence="1">
    <location>
        <begin position="28"/>
        <end position="228"/>
    </location>
</feature>
<name>A0A0L0FTX0_9EUKA</name>
<dbReference type="InterPro" id="IPR036423">
    <property type="entry name" value="SOD-like_Cu/Zn_dom_sf"/>
</dbReference>
<sequence>MRYNNVLQTVVAAGTVVCAVVSGCGDAGDDCLEEVNLFLDNSAAQGFTAFLYTDTDVQWVVQMKILDIYSGVYDDCTTEDGQFIDLNWHVHVGASDNAQGVGAECAADAGSPPVGGHYDPTFACSAVTGELEACAALGRTVDNDYMYMCSPESYETDPYSCEVGDYSGKFGQLRFEVDAETESAEVDASGSDRYGPNLELINGRSVVFHCGSPRVVCGNLAPANDNDE</sequence>
<dbReference type="GO" id="GO:0046872">
    <property type="term" value="F:metal ion binding"/>
    <property type="evidence" value="ECO:0007669"/>
    <property type="project" value="InterPro"/>
</dbReference>
<dbReference type="Gene3D" id="2.60.40.200">
    <property type="entry name" value="Superoxide dismutase, copper/zinc binding domain"/>
    <property type="match status" value="1"/>
</dbReference>
<gene>
    <name evidence="2" type="ORF">SARC_08232</name>
</gene>
<dbReference type="GeneID" id="25908736"/>
<dbReference type="Proteomes" id="UP000054560">
    <property type="component" value="Unassembled WGS sequence"/>
</dbReference>
<dbReference type="AlphaFoldDB" id="A0A0L0FTX0"/>
<dbReference type="OrthoDB" id="159229at2759"/>
<dbReference type="EMBL" id="KQ242318">
    <property type="protein sequence ID" value="KNC79368.1"/>
    <property type="molecule type" value="Genomic_DNA"/>
</dbReference>
<reference evidence="2 3" key="1">
    <citation type="submission" date="2011-02" db="EMBL/GenBank/DDBJ databases">
        <title>The Genome Sequence of Sphaeroforma arctica JP610.</title>
        <authorList>
            <consortium name="The Broad Institute Genome Sequencing Platform"/>
            <person name="Russ C."/>
            <person name="Cuomo C."/>
            <person name="Young S.K."/>
            <person name="Zeng Q."/>
            <person name="Gargeya S."/>
            <person name="Alvarado L."/>
            <person name="Berlin A."/>
            <person name="Chapman S.B."/>
            <person name="Chen Z."/>
            <person name="Freedman E."/>
            <person name="Gellesch M."/>
            <person name="Goldberg J."/>
            <person name="Griggs A."/>
            <person name="Gujja S."/>
            <person name="Heilman E."/>
            <person name="Heiman D."/>
            <person name="Howarth C."/>
            <person name="Mehta T."/>
            <person name="Neiman D."/>
            <person name="Pearson M."/>
            <person name="Roberts A."/>
            <person name="Saif S."/>
            <person name="Shea T."/>
            <person name="Shenoy N."/>
            <person name="Sisk P."/>
            <person name="Stolte C."/>
            <person name="Sykes S."/>
            <person name="White J."/>
            <person name="Yandava C."/>
            <person name="Burger G."/>
            <person name="Gray M.W."/>
            <person name="Holland P.W.H."/>
            <person name="King N."/>
            <person name="Lang F.B.F."/>
            <person name="Roger A.J."/>
            <person name="Ruiz-Trillo I."/>
            <person name="Haas B."/>
            <person name="Nusbaum C."/>
            <person name="Birren B."/>
        </authorList>
    </citation>
    <scope>NUCLEOTIDE SEQUENCE [LARGE SCALE GENOMIC DNA]</scope>
    <source>
        <strain evidence="2 3">JP610</strain>
    </source>
</reference>
<keyword evidence="3" id="KW-1185">Reference proteome</keyword>
<accession>A0A0L0FTX0</accession>
<evidence type="ECO:0000313" key="3">
    <source>
        <dbReference type="Proteomes" id="UP000054560"/>
    </source>
</evidence>
<keyword evidence="1" id="KW-0732">Signal</keyword>